<keyword evidence="8" id="KW-1185">Reference proteome</keyword>
<dbReference type="GO" id="GO:0003735">
    <property type="term" value="F:structural constituent of ribosome"/>
    <property type="evidence" value="ECO:0007669"/>
    <property type="project" value="InterPro"/>
</dbReference>
<accession>A0A0K0E826</accession>
<dbReference type="GO" id="GO:0005762">
    <property type="term" value="C:mitochondrial large ribosomal subunit"/>
    <property type="evidence" value="ECO:0007669"/>
    <property type="project" value="TreeGrafter"/>
</dbReference>
<evidence type="ECO:0000256" key="1">
    <source>
        <dbReference type="ARBA" id="ARBA00004173"/>
    </source>
</evidence>
<keyword evidence="3" id="KW-0689">Ribosomal protein</keyword>
<comment type="subcellular location">
    <subcellularLocation>
        <location evidence="1">Mitochondrion</location>
    </subcellularLocation>
</comment>
<dbReference type="PANTHER" id="PTHR21396:SF2">
    <property type="entry name" value="LARGE RIBOSOMAL SUBUNIT PROTEIN ML43"/>
    <property type="match status" value="1"/>
</dbReference>
<feature type="domain" description="Ribosomal protein/NADH dehydrogenase" evidence="7">
    <location>
        <begin position="54"/>
        <end position="127"/>
    </location>
</feature>
<dbReference type="GO" id="GO:0032543">
    <property type="term" value="P:mitochondrial translation"/>
    <property type="evidence" value="ECO:0007669"/>
    <property type="project" value="InterPro"/>
</dbReference>
<dbReference type="STRING" id="6248.A0A0K0E826"/>
<evidence type="ECO:0000256" key="2">
    <source>
        <dbReference type="ARBA" id="ARBA00006073"/>
    </source>
</evidence>
<dbReference type="Proteomes" id="UP000035681">
    <property type="component" value="Unplaced"/>
</dbReference>
<dbReference type="InterPro" id="IPR039927">
    <property type="entry name" value="Ribosomal_mL43"/>
</dbReference>
<dbReference type="InterPro" id="IPR007741">
    <property type="entry name" value="Ribosomal_mL43/mS25/NADH_DH"/>
</dbReference>
<evidence type="ECO:0000313" key="9">
    <source>
        <dbReference type="WBParaSite" id="SSTP_0000565600.1"/>
    </source>
</evidence>
<dbReference type="AlphaFoldDB" id="A0A0K0E826"/>
<protein>
    <recommendedName>
        <fullName evidence="6">Large ribosomal subunit protein mL43</fullName>
    </recommendedName>
</protein>
<reference evidence="9" key="1">
    <citation type="submission" date="2015-08" db="UniProtKB">
        <authorList>
            <consortium name="WormBaseParasite"/>
        </authorList>
    </citation>
    <scope>IDENTIFICATION</scope>
</reference>
<organism evidence="9">
    <name type="scientific">Strongyloides stercoralis</name>
    <name type="common">Threadworm</name>
    <dbReference type="NCBI Taxonomy" id="6248"/>
    <lineage>
        <taxon>Eukaryota</taxon>
        <taxon>Metazoa</taxon>
        <taxon>Ecdysozoa</taxon>
        <taxon>Nematoda</taxon>
        <taxon>Chromadorea</taxon>
        <taxon>Rhabditida</taxon>
        <taxon>Tylenchina</taxon>
        <taxon>Panagrolaimomorpha</taxon>
        <taxon>Strongyloidoidea</taxon>
        <taxon>Strongyloididae</taxon>
        <taxon>Strongyloides</taxon>
    </lineage>
</organism>
<sequence length="195" mass="22010">MPARVRVDRIKPIYTAAKAINFGFRLTGVPTIPNNNGVGKYIPQVHRITLRFCKQNEASAGVRSFIKYHLFEFAQKHPSVVIYTIPARQTTPTIRAEYGNGRTVHLNVSSLSLEVISQNMHYVISRSGEPMEKLISKQTSITPSIQGEWNPFTFQNPEQTSTQLPDPKFSKYLTADISATDYIKNLVNIDNNDKV</sequence>
<keyword evidence="5" id="KW-0687">Ribonucleoprotein</keyword>
<dbReference type="Gene3D" id="3.40.30.10">
    <property type="entry name" value="Glutaredoxin"/>
    <property type="match status" value="1"/>
</dbReference>
<evidence type="ECO:0000313" key="8">
    <source>
        <dbReference type="Proteomes" id="UP000035681"/>
    </source>
</evidence>
<dbReference type="PANTHER" id="PTHR21396">
    <property type="entry name" value="39S RIBOSOMAL PROTEIN L43"/>
    <property type="match status" value="1"/>
</dbReference>
<evidence type="ECO:0000256" key="6">
    <source>
        <dbReference type="ARBA" id="ARBA00035188"/>
    </source>
</evidence>
<evidence type="ECO:0000256" key="4">
    <source>
        <dbReference type="ARBA" id="ARBA00023128"/>
    </source>
</evidence>
<name>A0A0K0E826_STRER</name>
<keyword evidence="4" id="KW-0496">Mitochondrion</keyword>
<evidence type="ECO:0000259" key="7">
    <source>
        <dbReference type="SMART" id="SM00916"/>
    </source>
</evidence>
<evidence type="ECO:0000256" key="5">
    <source>
        <dbReference type="ARBA" id="ARBA00023274"/>
    </source>
</evidence>
<dbReference type="WBParaSite" id="SSTP_0000565600.1">
    <property type="protein sequence ID" value="SSTP_0000565600.1"/>
    <property type="gene ID" value="SSTP_0000565600"/>
</dbReference>
<dbReference type="InterPro" id="IPR036249">
    <property type="entry name" value="Thioredoxin-like_sf"/>
</dbReference>
<dbReference type="Pfam" id="PF05047">
    <property type="entry name" value="L51_S25_CI-B8"/>
    <property type="match status" value="1"/>
</dbReference>
<dbReference type="SUPFAM" id="SSF52833">
    <property type="entry name" value="Thioredoxin-like"/>
    <property type="match status" value="1"/>
</dbReference>
<evidence type="ECO:0000256" key="3">
    <source>
        <dbReference type="ARBA" id="ARBA00022980"/>
    </source>
</evidence>
<dbReference type="SMART" id="SM00916">
    <property type="entry name" value="L51_S25_CI-B8"/>
    <property type="match status" value="1"/>
</dbReference>
<comment type="similarity">
    <text evidence="2">Belongs to the mitochondrion-specific ribosomal protein mL43 family.</text>
</comment>
<proteinExistence type="inferred from homology"/>
<dbReference type="WBParaSite" id="TCONS_00001241.p1">
    <property type="protein sequence ID" value="TCONS_00001241.p1"/>
    <property type="gene ID" value="XLOC_001153"/>
</dbReference>